<gene>
    <name evidence="1" type="ORF">PsorP6_000078</name>
</gene>
<name>A0ACC0WSP9_9STRA</name>
<proteinExistence type="predicted"/>
<accession>A0ACC0WSP9</accession>
<keyword evidence="2" id="KW-1185">Reference proteome</keyword>
<evidence type="ECO:0000313" key="1">
    <source>
        <dbReference type="EMBL" id="KAI9921894.1"/>
    </source>
</evidence>
<reference evidence="1 2" key="1">
    <citation type="journal article" date="2022" name="bioRxiv">
        <title>The genome of the oomycete Peronosclerospora sorghi, a cosmopolitan pathogen of maize and sorghum, is inflated with dispersed pseudogenes.</title>
        <authorList>
            <person name="Fletcher K."/>
            <person name="Martin F."/>
            <person name="Isakeit T."/>
            <person name="Cavanaugh K."/>
            <person name="Magill C."/>
            <person name="Michelmore R."/>
        </authorList>
    </citation>
    <scope>NUCLEOTIDE SEQUENCE [LARGE SCALE GENOMIC DNA]</scope>
    <source>
        <strain evidence="1">P6</strain>
    </source>
</reference>
<organism evidence="1 2">
    <name type="scientific">Peronosclerospora sorghi</name>
    <dbReference type="NCBI Taxonomy" id="230839"/>
    <lineage>
        <taxon>Eukaryota</taxon>
        <taxon>Sar</taxon>
        <taxon>Stramenopiles</taxon>
        <taxon>Oomycota</taxon>
        <taxon>Peronosporomycetes</taxon>
        <taxon>Peronosporales</taxon>
        <taxon>Peronosporaceae</taxon>
        <taxon>Peronosclerospora</taxon>
    </lineage>
</organism>
<dbReference type="EMBL" id="CM047580">
    <property type="protein sequence ID" value="KAI9921894.1"/>
    <property type="molecule type" value="Genomic_DNA"/>
</dbReference>
<protein>
    <submittedName>
        <fullName evidence="1">Uncharacterized protein</fullName>
    </submittedName>
</protein>
<sequence>MCCSDLFASLATKSRIRASSSSLDSLSSNTSSADLGDTMVAGKPRELEGTRVASEQEKLDLTELEKRLLCAIDLLSQENYASLSVTDRIKVLRVLYELIEETSVAQAVYHSLQEKANNVRKQLGDPLADIEREWDRFHRPSADGRVADVSVEEGKDRSGVPTSSCVTSNHKPERGLRVRASEESMDRNVDEQEEDDSDADGNLVIEAFGDHFLDVDARSRPVCAFCGLEDGILNGPLHDCKQSPLTHDTTLLHQFEVPEVVASEGSKVLNVRMCTTNDLARLRFEESAEGVQCFEREHTPKGVESALGTIYAIHDRVVCTYQASSESNSSSDSDIDSD</sequence>
<comment type="caution">
    <text evidence="1">The sequence shown here is derived from an EMBL/GenBank/DDBJ whole genome shotgun (WGS) entry which is preliminary data.</text>
</comment>
<evidence type="ECO:0000313" key="2">
    <source>
        <dbReference type="Proteomes" id="UP001163321"/>
    </source>
</evidence>
<dbReference type="Proteomes" id="UP001163321">
    <property type="component" value="Chromosome 1"/>
</dbReference>